<name>A0ABW0P2C9_9HYPH</name>
<dbReference type="Pfam" id="PF06904">
    <property type="entry name" value="Extensin-like_C"/>
    <property type="match status" value="1"/>
</dbReference>
<feature type="domain" description="Extensin-like C-terminal" evidence="2">
    <location>
        <begin position="66"/>
        <end position="251"/>
    </location>
</feature>
<accession>A0ABW0P2C9</accession>
<feature type="region of interest" description="Disordered" evidence="1">
    <location>
        <begin position="16"/>
        <end position="59"/>
    </location>
</feature>
<evidence type="ECO:0000313" key="3">
    <source>
        <dbReference type="EMBL" id="MFC5506819.1"/>
    </source>
</evidence>
<comment type="caution">
    <text evidence="3">The sequence shown here is derived from an EMBL/GenBank/DDBJ whole genome shotgun (WGS) entry which is preliminary data.</text>
</comment>
<keyword evidence="4" id="KW-1185">Reference proteome</keyword>
<evidence type="ECO:0000256" key="1">
    <source>
        <dbReference type="SAM" id="MobiDB-lite"/>
    </source>
</evidence>
<feature type="compositionally biased region" description="Pro residues" evidence="1">
    <location>
        <begin position="24"/>
        <end position="39"/>
    </location>
</feature>
<dbReference type="EMBL" id="JBHSLU010000051">
    <property type="protein sequence ID" value="MFC5506819.1"/>
    <property type="molecule type" value="Genomic_DNA"/>
</dbReference>
<dbReference type="RefSeq" id="WP_068078776.1">
    <property type="nucleotide sequence ID" value="NZ_JBHSLU010000051.1"/>
</dbReference>
<dbReference type="Proteomes" id="UP001596060">
    <property type="component" value="Unassembled WGS sequence"/>
</dbReference>
<dbReference type="InterPro" id="IPR009683">
    <property type="entry name" value="Extensin-like_C"/>
</dbReference>
<protein>
    <submittedName>
        <fullName evidence="3">Extensin family protein</fullName>
    </submittedName>
</protein>
<reference evidence="4" key="1">
    <citation type="journal article" date="2019" name="Int. J. Syst. Evol. Microbiol.">
        <title>The Global Catalogue of Microorganisms (GCM) 10K type strain sequencing project: providing services to taxonomists for standard genome sequencing and annotation.</title>
        <authorList>
            <consortium name="The Broad Institute Genomics Platform"/>
            <consortium name="The Broad Institute Genome Sequencing Center for Infectious Disease"/>
            <person name="Wu L."/>
            <person name="Ma J."/>
        </authorList>
    </citation>
    <scope>NUCLEOTIDE SEQUENCE [LARGE SCALE GENOMIC DNA]</scope>
    <source>
        <strain evidence="4">CCUG 43117</strain>
    </source>
</reference>
<evidence type="ECO:0000313" key="4">
    <source>
        <dbReference type="Proteomes" id="UP001596060"/>
    </source>
</evidence>
<evidence type="ECO:0000259" key="2">
    <source>
        <dbReference type="Pfam" id="PF06904"/>
    </source>
</evidence>
<sequence>MGRSAALVLLTALVQVQGASGETRPPPRPAEWPRTAPPEPARESPSPEPAPSDAAATPAAAPAATCLASLRQRYGPDLRAVTLPAVEAGCTVVEPIEISALSIRVGRQGERRKVDLQPPVTLACDMATTVAAWIETSLQPLARGHYGLDLSALRVGGGHECRRRNRRSEGPLSEHATGRALDVFAIGIGSGTERLSVEMAKPGGHEAFLTGLRHSACGAFLTALGPGSDPTHQDHLHVDIQPRRASSRFCQ</sequence>
<organism evidence="3 4">
    <name type="scientific">Bosea massiliensis</name>
    <dbReference type="NCBI Taxonomy" id="151419"/>
    <lineage>
        <taxon>Bacteria</taxon>
        <taxon>Pseudomonadati</taxon>
        <taxon>Pseudomonadota</taxon>
        <taxon>Alphaproteobacteria</taxon>
        <taxon>Hyphomicrobiales</taxon>
        <taxon>Boseaceae</taxon>
        <taxon>Bosea</taxon>
    </lineage>
</organism>
<proteinExistence type="predicted"/>
<gene>
    <name evidence="3" type="ORF">ACFPN9_16330</name>
</gene>